<feature type="compositionally biased region" description="Basic and acidic residues" evidence="1">
    <location>
        <begin position="18"/>
        <end position="29"/>
    </location>
</feature>
<protein>
    <submittedName>
        <fullName evidence="2">Uncharacterized protein</fullName>
    </submittedName>
</protein>
<feature type="region of interest" description="Disordered" evidence="1">
    <location>
        <begin position="1"/>
        <end position="71"/>
    </location>
</feature>
<dbReference type="Proteomes" id="UP001605036">
    <property type="component" value="Unassembled WGS sequence"/>
</dbReference>
<feature type="compositionally biased region" description="Basic and acidic residues" evidence="1">
    <location>
        <begin position="1"/>
        <end position="10"/>
    </location>
</feature>
<evidence type="ECO:0000256" key="1">
    <source>
        <dbReference type="SAM" id="MobiDB-lite"/>
    </source>
</evidence>
<name>A0ABD1Y3J4_9MARC</name>
<organism evidence="2 3">
    <name type="scientific">Riccia fluitans</name>
    <dbReference type="NCBI Taxonomy" id="41844"/>
    <lineage>
        <taxon>Eukaryota</taxon>
        <taxon>Viridiplantae</taxon>
        <taxon>Streptophyta</taxon>
        <taxon>Embryophyta</taxon>
        <taxon>Marchantiophyta</taxon>
        <taxon>Marchantiopsida</taxon>
        <taxon>Marchantiidae</taxon>
        <taxon>Marchantiales</taxon>
        <taxon>Ricciaceae</taxon>
        <taxon>Riccia</taxon>
    </lineage>
</organism>
<comment type="caution">
    <text evidence="2">The sequence shown here is derived from an EMBL/GenBank/DDBJ whole genome shotgun (WGS) entry which is preliminary data.</text>
</comment>
<evidence type="ECO:0000313" key="2">
    <source>
        <dbReference type="EMBL" id="KAL2621329.1"/>
    </source>
</evidence>
<proteinExistence type="predicted"/>
<evidence type="ECO:0000313" key="3">
    <source>
        <dbReference type="Proteomes" id="UP001605036"/>
    </source>
</evidence>
<dbReference type="AlphaFoldDB" id="A0ABD1Y3J4"/>
<dbReference type="EMBL" id="JBHFFA010000006">
    <property type="protein sequence ID" value="KAL2621329.1"/>
    <property type="molecule type" value="Genomic_DNA"/>
</dbReference>
<reference evidence="2 3" key="1">
    <citation type="submission" date="2024-09" db="EMBL/GenBank/DDBJ databases">
        <title>Chromosome-scale assembly of Riccia fluitans.</title>
        <authorList>
            <person name="Paukszto L."/>
            <person name="Sawicki J."/>
            <person name="Karawczyk K."/>
            <person name="Piernik-Szablinska J."/>
            <person name="Szczecinska M."/>
            <person name="Mazdziarz M."/>
        </authorList>
    </citation>
    <scope>NUCLEOTIDE SEQUENCE [LARGE SCALE GENOMIC DNA]</scope>
    <source>
        <strain evidence="2">Rf_01</strain>
        <tissue evidence="2">Aerial parts of the thallus</tissue>
    </source>
</reference>
<sequence length="71" mass="7914">MSKDPIREAVAKVTNETDAYRAVEPHESRAGPATNGRNGGYDQSARQKKKRQGKPHERHASVVKSRRLGDM</sequence>
<accession>A0ABD1Y3J4</accession>
<keyword evidence="3" id="KW-1185">Reference proteome</keyword>
<gene>
    <name evidence="2" type="ORF">R1flu_001534</name>
</gene>